<organism evidence="3 4">
    <name type="scientific">Massilia violaceinigra</name>
    <dbReference type="NCBI Taxonomy" id="2045208"/>
    <lineage>
        <taxon>Bacteria</taxon>
        <taxon>Pseudomonadati</taxon>
        <taxon>Pseudomonadota</taxon>
        <taxon>Betaproteobacteria</taxon>
        <taxon>Burkholderiales</taxon>
        <taxon>Oxalobacteraceae</taxon>
        <taxon>Telluria group</taxon>
        <taxon>Massilia</taxon>
    </lineage>
</organism>
<dbReference type="OrthoDB" id="490569at2"/>
<feature type="domain" description="DUF2059" evidence="2">
    <location>
        <begin position="94"/>
        <end position="147"/>
    </location>
</feature>
<name>A0A2D2DSL7_9BURK</name>
<evidence type="ECO:0000259" key="2">
    <source>
        <dbReference type="Pfam" id="PF09832"/>
    </source>
</evidence>
<dbReference type="Proteomes" id="UP000229897">
    <property type="component" value="Chromosome"/>
</dbReference>
<gene>
    <name evidence="3" type="ORF">CR152_28290</name>
</gene>
<dbReference type="AlphaFoldDB" id="A0A2D2DSL7"/>
<reference evidence="3" key="1">
    <citation type="submission" date="2017-10" db="EMBL/GenBank/DDBJ databases">
        <title>Massilia psychrophilum sp. nov., a novel purple-pigmented bacterium isolated from Tianshan glacier, Xinjiang Municipality, China.</title>
        <authorList>
            <person name="Wang H."/>
        </authorList>
    </citation>
    <scope>NUCLEOTIDE SEQUENCE [LARGE SCALE GENOMIC DNA]</scope>
    <source>
        <strain evidence="3">B2</strain>
    </source>
</reference>
<evidence type="ECO:0000313" key="4">
    <source>
        <dbReference type="Proteomes" id="UP000229897"/>
    </source>
</evidence>
<dbReference type="KEGG" id="mass:CR152_28290"/>
<keyword evidence="1" id="KW-0732">Signal</keyword>
<dbReference type="RefSeq" id="WP_099880607.1">
    <property type="nucleotide sequence ID" value="NZ_CP024608.1"/>
</dbReference>
<dbReference type="Pfam" id="PF09832">
    <property type="entry name" value="DUF2059"/>
    <property type="match status" value="1"/>
</dbReference>
<dbReference type="InterPro" id="IPR018637">
    <property type="entry name" value="DUF2059"/>
</dbReference>
<dbReference type="EMBL" id="CP024608">
    <property type="protein sequence ID" value="ATQ77971.1"/>
    <property type="molecule type" value="Genomic_DNA"/>
</dbReference>
<feature type="signal peptide" evidence="1">
    <location>
        <begin position="1"/>
        <end position="26"/>
    </location>
</feature>
<accession>A0A2D2DSL7</accession>
<evidence type="ECO:0000313" key="3">
    <source>
        <dbReference type="EMBL" id="ATQ77971.1"/>
    </source>
</evidence>
<proteinExistence type="predicted"/>
<evidence type="ECO:0000256" key="1">
    <source>
        <dbReference type="SAM" id="SignalP"/>
    </source>
</evidence>
<sequence length="326" mass="35808">MPATSAVRSLARACLVALALSQPAWAEPATRESLGRYFSLSKTERLSESMAAAILETAAPPWPDETDTGKQAERKATHELMSAILRERAGWSVIEPGAVAIYQQHFQESEVQALIVQAQSPFGQTFIDKIAPAMQKRAPAVQAHIAERTAQFMTLNPDSTFTAVRLPLPRAGSKEALALAMMLEWPGARGRFDANMARLETMAVEVTGADGVVQSTGQSEQSRRFARMLREQFKFEEIAAVEARVMASELDEPDIAALIDNNRNPERAAQRIKIELAETELATHVHAYLQSIDLRGLATMAQRKEQTIEPATPEIAIKAHKPARTN</sequence>
<protein>
    <recommendedName>
        <fullName evidence="2">DUF2059 domain-containing protein</fullName>
    </recommendedName>
</protein>
<feature type="chain" id="PRO_5013655927" description="DUF2059 domain-containing protein" evidence="1">
    <location>
        <begin position="27"/>
        <end position="326"/>
    </location>
</feature>
<keyword evidence="4" id="KW-1185">Reference proteome</keyword>